<accession>A0A9Q1EAZ8</accession>
<feature type="region of interest" description="Disordered" evidence="1">
    <location>
        <begin position="64"/>
        <end position="103"/>
    </location>
</feature>
<proteinExistence type="predicted"/>
<keyword evidence="3" id="KW-1185">Reference proteome</keyword>
<protein>
    <submittedName>
        <fullName evidence="2">Uncharacterized protein</fullName>
    </submittedName>
</protein>
<evidence type="ECO:0000313" key="3">
    <source>
        <dbReference type="Proteomes" id="UP001152622"/>
    </source>
</evidence>
<feature type="region of interest" description="Disordered" evidence="1">
    <location>
        <begin position="1"/>
        <end position="20"/>
    </location>
</feature>
<comment type="caution">
    <text evidence="2">The sequence shown here is derived from an EMBL/GenBank/DDBJ whole genome shotgun (WGS) entry which is preliminary data.</text>
</comment>
<evidence type="ECO:0000256" key="1">
    <source>
        <dbReference type="SAM" id="MobiDB-lite"/>
    </source>
</evidence>
<sequence length="103" mass="11612">MKDTTLPHRLSRPPQAPINLTSEEHSDLSFNLFLLLAPGRVPRIPAPLADLRVSLRKRERVHRMSKRAHYAPVSRWRSSGEALSQLEKTPMGGAEGKWQEPPG</sequence>
<dbReference type="AlphaFoldDB" id="A0A9Q1EAZ8"/>
<dbReference type="Proteomes" id="UP001152622">
    <property type="component" value="Chromosome 20"/>
</dbReference>
<organism evidence="2 3">
    <name type="scientific">Synaphobranchus kaupii</name>
    <name type="common">Kaup's arrowtooth eel</name>
    <dbReference type="NCBI Taxonomy" id="118154"/>
    <lineage>
        <taxon>Eukaryota</taxon>
        <taxon>Metazoa</taxon>
        <taxon>Chordata</taxon>
        <taxon>Craniata</taxon>
        <taxon>Vertebrata</taxon>
        <taxon>Euteleostomi</taxon>
        <taxon>Actinopterygii</taxon>
        <taxon>Neopterygii</taxon>
        <taxon>Teleostei</taxon>
        <taxon>Anguilliformes</taxon>
        <taxon>Synaphobranchidae</taxon>
        <taxon>Synaphobranchus</taxon>
    </lineage>
</organism>
<gene>
    <name evidence="2" type="ORF">SKAU_G00387830</name>
</gene>
<reference evidence="2" key="1">
    <citation type="journal article" date="2023" name="Science">
        <title>Genome structures resolve the early diversification of teleost fishes.</title>
        <authorList>
            <person name="Parey E."/>
            <person name="Louis A."/>
            <person name="Montfort J."/>
            <person name="Bouchez O."/>
            <person name="Roques C."/>
            <person name="Iampietro C."/>
            <person name="Lluch J."/>
            <person name="Castinel A."/>
            <person name="Donnadieu C."/>
            <person name="Desvignes T."/>
            <person name="Floi Bucao C."/>
            <person name="Jouanno E."/>
            <person name="Wen M."/>
            <person name="Mejri S."/>
            <person name="Dirks R."/>
            <person name="Jansen H."/>
            <person name="Henkel C."/>
            <person name="Chen W.J."/>
            <person name="Zahm M."/>
            <person name="Cabau C."/>
            <person name="Klopp C."/>
            <person name="Thompson A.W."/>
            <person name="Robinson-Rechavi M."/>
            <person name="Braasch I."/>
            <person name="Lecointre G."/>
            <person name="Bobe J."/>
            <person name="Postlethwait J.H."/>
            <person name="Berthelot C."/>
            <person name="Roest Crollius H."/>
            <person name="Guiguen Y."/>
        </authorList>
    </citation>
    <scope>NUCLEOTIDE SEQUENCE</scope>
    <source>
        <strain evidence="2">WJC10195</strain>
    </source>
</reference>
<name>A0A9Q1EAZ8_SYNKA</name>
<dbReference type="EMBL" id="JAINUF010000020">
    <property type="protein sequence ID" value="KAJ8335441.1"/>
    <property type="molecule type" value="Genomic_DNA"/>
</dbReference>
<evidence type="ECO:0000313" key="2">
    <source>
        <dbReference type="EMBL" id="KAJ8335441.1"/>
    </source>
</evidence>